<dbReference type="PANTHER" id="PTHR30437">
    <property type="entry name" value="TRANSCRIPTION ELONGATION FACTOR GREA"/>
    <property type="match status" value="1"/>
</dbReference>
<dbReference type="GO" id="GO:0032784">
    <property type="term" value="P:regulation of DNA-templated transcription elongation"/>
    <property type="evidence" value="ECO:0007669"/>
    <property type="project" value="InterPro"/>
</dbReference>
<dbReference type="PANTHER" id="PTHR30437:SF6">
    <property type="entry name" value="TRANSCRIPTION ELONGATION FACTOR GREB"/>
    <property type="match status" value="1"/>
</dbReference>
<dbReference type="GO" id="GO:0003746">
    <property type="term" value="F:translation elongation factor activity"/>
    <property type="evidence" value="ECO:0007669"/>
    <property type="project" value="UniProtKB-KW"/>
</dbReference>
<reference evidence="3" key="1">
    <citation type="submission" date="2021-01" db="EMBL/GenBank/DDBJ databases">
        <title>Fulvivirga kasyanovii gen. nov., sp nov., a novel member of the phylum Bacteroidetes isolated from seawater in a mussel farm.</title>
        <authorList>
            <person name="Zhao L.-H."/>
            <person name="Wang Z.-J."/>
        </authorList>
    </citation>
    <scope>NUCLEOTIDE SEQUENCE</scope>
    <source>
        <strain evidence="3">2943</strain>
    </source>
</reference>
<evidence type="ECO:0000313" key="3">
    <source>
        <dbReference type="EMBL" id="MBL3658713.1"/>
    </source>
</evidence>
<keyword evidence="4" id="KW-1185">Reference proteome</keyword>
<dbReference type="InterPro" id="IPR001437">
    <property type="entry name" value="Tscrpt_elong_fac_GreA/B_C"/>
</dbReference>
<gene>
    <name evidence="3" type="ORF">JL102_21360</name>
</gene>
<dbReference type="InterPro" id="IPR036953">
    <property type="entry name" value="GreA/GreB_C_sf"/>
</dbReference>
<dbReference type="AlphaFoldDB" id="A0A937FE32"/>
<name>A0A937FE32_9BACT</name>
<dbReference type="GO" id="GO:0006354">
    <property type="term" value="P:DNA-templated transcription elongation"/>
    <property type="evidence" value="ECO:0007669"/>
    <property type="project" value="TreeGrafter"/>
</dbReference>
<keyword evidence="3" id="KW-0648">Protein biosynthesis</keyword>
<evidence type="ECO:0000259" key="2">
    <source>
        <dbReference type="Pfam" id="PF01272"/>
    </source>
</evidence>
<dbReference type="GO" id="GO:0003677">
    <property type="term" value="F:DNA binding"/>
    <property type="evidence" value="ECO:0007669"/>
    <property type="project" value="InterPro"/>
</dbReference>
<dbReference type="EMBL" id="JAESIY010000015">
    <property type="protein sequence ID" value="MBL3658713.1"/>
    <property type="molecule type" value="Genomic_DNA"/>
</dbReference>
<dbReference type="Proteomes" id="UP000659388">
    <property type="component" value="Unassembled WGS sequence"/>
</dbReference>
<comment type="caution">
    <text evidence="3">The sequence shown here is derived from an EMBL/GenBank/DDBJ whole genome shotgun (WGS) entry which is preliminary data.</text>
</comment>
<dbReference type="PIRSF" id="PIRSF006092">
    <property type="entry name" value="GreA_GreB"/>
    <property type="match status" value="1"/>
</dbReference>
<proteinExistence type="predicted"/>
<feature type="region of interest" description="Disordered" evidence="1">
    <location>
        <begin position="1"/>
        <end position="21"/>
    </location>
</feature>
<sequence length="168" mass="18887">MSRGFVKEEDQEEIPMVPPRADLPAGATNYVTRNGMDLLLEEREELIKERDNIDSVNENEKRIATNFINAKLNLLNERINSAKIVPIEDQYADEVRFGATVTLKIKGVSKLQKYQIVGVDEADINKGKIAFISPIARLLIEKKVGEEAVLKLAKGERVFEVKAISYDA</sequence>
<dbReference type="Gene3D" id="3.10.50.30">
    <property type="entry name" value="Transcription elongation factor, GreA/GreB, C-terminal domain"/>
    <property type="match status" value="1"/>
</dbReference>
<dbReference type="SUPFAM" id="SSF54534">
    <property type="entry name" value="FKBP-like"/>
    <property type="match status" value="1"/>
</dbReference>
<dbReference type="GO" id="GO:0070063">
    <property type="term" value="F:RNA polymerase binding"/>
    <property type="evidence" value="ECO:0007669"/>
    <property type="project" value="InterPro"/>
</dbReference>
<evidence type="ECO:0000313" key="4">
    <source>
        <dbReference type="Proteomes" id="UP000659388"/>
    </source>
</evidence>
<dbReference type="InterPro" id="IPR023459">
    <property type="entry name" value="Tscrpt_elong_fac_GreA/B_fam"/>
</dbReference>
<accession>A0A937FE32</accession>
<protein>
    <submittedName>
        <fullName evidence="3">GreA/GreB family elongation factor</fullName>
    </submittedName>
</protein>
<feature type="domain" description="Transcription elongation factor GreA/GreB C-terminal" evidence="2">
    <location>
        <begin position="92"/>
        <end position="166"/>
    </location>
</feature>
<dbReference type="Pfam" id="PF01272">
    <property type="entry name" value="GreA_GreB"/>
    <property type="match status" value="1"/>
</dbReference>
<keyword evidence="3" id="KW-0251">Elongation factor</keyword>
<evidence type="ECO:0000256" key="1">
    <source>
        <dbReference type="SAM" id="MobiDB-lite"/>
    </source>
</evidence>
<dbReference type="FunFam" id="3.10.50.30:FF:000001">
    <property type="entry name" value="Transcription elongation factor GreA"/>
    <property type="match status" value="1"/>
</dbReference>
<organism evidence="3 4">
    <name type="scientific">Fulvivirga sediminis</name>
    <dbReference type="NCBI Taxonomy" id="2803949"/>
    <lineage>
        <taxon>Bacteria</taxon>
        <taxon>Pseudomonadati</taxon>
        <taxon>Bacteroidota</taxon>
        <taxon>Cytophagia</taxon>
        <taxon>Cytophagales</taxon>
        <taxon>Fulvivirgaceae</taxon>
        <taxon>Fulvivirga</taxon>
    </lineage>
</organism>